<reference evidence="2 3" key="1">
    <citation type="submission" date="2020-05" db="EMBL/GenBank/DDBJ databases">
        <title>Strain PA2F3 complete genome.</title>
        <authorList>
            <person name="Kim Y.-S."/>
            <person name="Kim S.-J."/>
            <person name="Jung H.-k."/>
            <person name="Kim S.-E."/>
            <person name="Kim K.-H."/>
        </authorList>
    </citation>
    <scope>NUCLEOTIDE SEQUENCE [LARGE SCALE GENOMIC DNA]</scope>
    <source>
        <strain evidence="2 3">PA2F3</strain>
    </source>
</reference>
<dbReference type="EMBL" id="CP054038">
    <property type="protein sequence ID" value="QKJ20949.1"/>
    <property type="molecule type" value="Genomic_DNA"/>
</dbReference>
<proteinExistence type="predicted"/>
<dbReference type="Gene3D" id="3.90.180.10">
    <property type="entry name" value="Medium-chain alcohol dehydrogenases, catalytic domain"/>
    <property type="match status" value="1"/>
</dbReference>
<evidence type="ECO:0000313" key="3">
    <source>
        <dbReference type="Proteomes" id="UP000502498"/>
    </source>
</evidence>
<sequence length="319" mass="33185">MRAIVYDRYGGVEQLRLAQVPMPLPGPGQVLVEVVATAINLSDWEGLHGSPAYARIGGLRRPARRTLGSDIAGRVAAVGTGVGRFRVGDEVYGDNLRLMGGLAEFAVAPETALAAKPPGIAFAEASTIPQAGAIALQTVARANPGERLLINGAGGGTGMFAIQLAAAAGIHVTAVDNAGKLDFVRSLGADEVIDYRTADFTRTGPYDLIVDLVAHRSVFAYRRALAPGGRYLMVGGTVRAIARVLTIGALAGAVTGRRLGVAAIREGPEHFTPLAERILAGDVAVHIDARYPLDQAAIALARHGEGRARGKVVVEVRPG</sequence>
<dbReference type="CDD" id="cd08267">
    <property type="entry name" value="MDR1"/>
    <property type="match status" value="1"/>
</dbReference>
<accession>A0A7D4UHJ6</accession>
<dbReference type="InterPro" id="IPR020843">
    <property type="entry name" value="ER"/>
</dbReference>
<name>A0A7D4UHJ6_9MICO</name>
<evidence type="ECO:0000313" key="2">
    <source>
        <dbReference type="EMBL" id="QKJ20949.1"/>
    </source>
</evidence>
<dbReference type="SUPFAM" id="SSF50129">
    <property type="entry name" value="GroES-like"/>
    <property type="match status" value="1"/>
</dbReference>
<dbReference type="AlphaFoldDB" id="A0A7D4UHJ6"/>
<dbReference type="InterPro" id="IPR011032">
    <property type="entry name" value="GroES-like_sf"/>
</dbReference>
<dbReference type="InterPro" id="IPR052733">
    <property type="entry name" value="Chloroplast_QOR"/>
</dbReference>
<dbReference type="Proteomes" id="UP000502498">
    <property type="component" value="Chromosome"/>
</dbReference>
<dbReference type="RefSeq" id="WP_172991372.1">
    <property type="nucleotide sequence ID" value="NZ_CP054038.1"/>
</dbReference>
<dbReference type="PANTHER" id="PTHR44013">
    <property type="entry name" value="ZINC-TYPE ALCOHOL DEHYDROGENASE-LIKE PROTEIN C16A3.02C"/>
    <property type="match status" value="1"/>
</dbReference>
<evidence type="ECO:0000259" key="1">
    <source>
        <dbReference type="SMART" id="SM00829"/>
    </source>
</evidence>
<dbReference type="Gene3D" id="3.40.50.720">
    <property type="entry name" value="NAD(P)-binding Rossmann-like Domain"/>
    <property type="match status" value="1"/>
</dbReference>
<dbReference type="PANTHER" id="PTHR44013:SF1">
    <property type="entry name" value="ZINC-TYPE ALCOHOL DEHYDROGENASE-LIKE PROTEIN C16A3.02C"/>
    <property type="match status" value="1"/>
</dbReference>
<feature type="domain" description="Enoyl reductase (ER)" evidence="1">
    <location>
        <begin position="10"/>
        <end position="314"/>
    </location>
</feature>
<dbReference type="SUPFAM" id="SSF51735">
    <property type="entry name" value="NAD(P)-binding Rossmann-fold domains"/>
    <property type="match status" value="1"/>
</dbReference>
<dbReference type="InterPro" id="IPR036291">
    <property type="entry name" value="NAD(P)-bd_dom_sf"/>
</dbReference>
<dbReference type="InterPro" id="IPR013154">
    <property type="entry name" value="ADH-like_N"/>
</dbReference>
<dbReference type="Pfam" id="PF13602">
    <property type="entry name" value="ADH_zinc_N_2"/>
    <property type="match status" value="1"/>
</dbReference>
<dbReference type="SMART" id="SM00829">
    <property type="entry name" value="PKS_ER"/>
    <property type="match status" value="1"/>
</dbReference>
<organism evidence="2 3">
    <name type="scientific">Microbacterium hominis</name>
    <dbReference type="NCBI Taxonomy" id="162426"/>
    <lineage>
        <taxon>Bacteria</taxon>
        <taxon>Bacillati</taxon>
        <taxon>Actinomycetota</taxon>
        <taxon>Actinomycetes</taxon>
        <taxon>Micrococcales</taxon>
        <taxon>Microbacteriaceae</taxon>
        <taxon>Microbacterium</taxon>
    </lineage>
</organism>
<dbReference type="Pfam" id="PF08240">
    <property type="entry name" value="ADH_N"/>
    <property type="match status" value="1"/>
</dbReference>
<dbReference type="GO" id="GO:0016491">
    <property type="term" value="F:oxidoreductase activity"/>
    <property type="evidence" value="ECO:0007669"/>
    <property type="project" value="InterPro"/>
</dbReference>
<gene>
    <name evidence="2" type="ORF">HQM25_17330</name>
</gene>
<protein>
    <submittedName>
        <fullName evidence="2">NAD(P)-dependent alcohol dehydrogenase</fullName>
    </submittedName>
</protein>